<sequence length="140" mass="15829">MEAVKCELSSLHKRAFKTSAHAEIGYLVGFDSTNIFRVWIPSKSEARRVRDVTFDEKAFYQGHSPQIPVQQSEITEFPAQIESDDENDEIRSTIEVNTQDLQSNEEGSELSGPNIFEDPKSPAFNALKDPEGHNGYLRKL</sequence>
<name>A0A167CX97_METRR</name>
<feature type="compositionally biased region" description="Polar residues" evidence="1">
    <location>
        <begin position="96"/>
        <end position="105"/>
    </location>
</feature>
<evidence type="ECO:0000259" key="2">
    <source>
        <dbReference type="Pfam" id="PF25597"/>
    </source>
</evidence>
<reference evidence="3 4" key="1">
    <citation type="journal article" date="2016" name="Genome Biol. Evol.">
        <title>Divergent and convergent evolution of fungal pathogenicity.</title>
        <authorList>
            <person name="Shang Y."/>
            <person name="Xiao G."/>
            <person name="Zheng P."/>
            <person name="Cen K."/>
            <person name="Zhan S."/>
            <person name="Wang C."/>
        </authorList>
    </citation>
    <scope>NUCLEOTIDE SEQUENCE [LARGE SCALE GENOMIC DNA]</scope>
    <source>
        <strain evidence="3 4">RCEF 4871</strain>
    </source>
</reference>
<gene>
    <name evidence="3" type="ORF">NOR_05194</name>
</gene>
<protein>
    <recommendedName>
        <fullName evidence="2">Retroviral polymerase SH3-like domain-containing protein</fullName>
    </recommendedName>
</protein>
<keyword evidence="4" id="KW-1185">Reference proteome</keyword>
<dbReference type="InterPro" id="IPR057670">
    <property type="entry name" value="SH3_retrovirus"/>
</dbReference>
<evidence type="ECO:0000313" key="3">
    <source>
        <dbReference type="EMBL" id="OAA41686.1"/>
    </source>
</evidence>
<comment type="caution">
    <text evidence="3">The sequence shown here is derived from an EMBL/GenBank/DDBJ whole genome shotgun (WGS) entry which is preliminary data.</text>
</comment>
<proteinExistence type="predicted"/>
<feature type="domain" description="Retroviral polymerase SH3-like" evidence="2">
    <location>
        <begin position="17"/>
        <end position="63"/>
    </location>
</feature>
<accession>A0A167CX97</accession>
<organism evidence="3 4">
    <name type="scientific">Metarhizium rileyi (strain RCEF 4871)</name>
    <name type="common">Nomuraea rileyi</name>
    <dbReference type="NCBI Taxonomy" id="1649241"/>
    <lineage>
        <taxon>Eukaryota</taxon>
        <taxon>Fungi</taxon>
        <taxon>Dikarya</taxon>
        <taxon>Ascomycota</taxon>
        <taxon>Pezizomycotina</taxon>
        <taxon>Sordariomycetes</taxon>
        <taxon>Hypocreomycetidae</taxon>
        <taxon>Hypocreales</taxon>
        <taxon>Clavicipitaceae</taxon>
        <taxon>Metarhizium</taxon>
    </lineage>
</organism>
<feature type="region of interest" description="Disordered" evidence="1">
    <location>
        <begin position="96"/>
        <end position="140"/>
    </location>
</feature>
<evidence type="ECO:0000256" key="1">
    <source>
        <dbReference type="SAM" id="MobiDB-lite"/>
    </source>
</evidence>
<dbReference type="OrthoDB" id="4947595at2759"/>
<dbReference type="AlphaFoldDB" id="A0A167CX97"/>
<dbReference type="Proteomes" id="UP000243498">
    <property type="component" value="Unassembled WGS sequence"/>
</dbReference>
<evidence type="ECO:0000313" key="4">
    <source>
        <dbReference type="Proteomes" id="UP000243498"/>
    </source>
</evidence>
<dbReference type="Pfam" id="PF25597">
    <property type="entry name" value="SH3_retrovirus"/>
    <property type="match status" value="1"/>
</dbReference>
<dbReference type="EMBL" id="AZHC01000015">
    <property type="protein sequence ID" value="OAA41686.1"/>
    <property type="molecule type" value="Genomic_DNA"/>
</dbReference>